<sequence>MAQLSGAILVLCLVACAVSFEIGLPKGPRFGLHREKSFAQSGGPPSGTPPSGTPPSGTPPSGPPPGWPTHPQQGSQHQRGPSPIRNYRDLRALKHKKGVQSPSGTIEISEPCHGESFVYNMFMAYPPSTKALNTIRAHRPSGPSTLWNWKAFNPSRALRTPLAAEDNLRNGGGGDLPAPQFYSGRDTESIPRPRVPLAVSSSHGVSDLIVFSVPIFDLSRKKIKKFPPFLWIAFSGS</sequence>
<evidence type="ECO:0000256" key="2">
    <source>
        <dbReference type="SAM" id="SignalP"/>
    </source>
</evidence>
<dbReference type="Proteomes" id="UP000466442">
    <property type="component" value="Unassembled WGS sequence"/>
</dbReference>
<keyword evidence="2" id="KW-0732">Signal</keyword>
<reference evidence="3" key="1">
    <citation type="journal article" date="2021" name="Mol. Ecol. Resour.">
        <title>Apolygus lucorum genome provides insights into omnivorousness and mesophyll feeding.</title>
        <authorList>
            <person name="Liu Y."/>
            <person name="Liu H."/>
            <person name="Wang H."/>
            <person name="Huang T."/>
            <person name="Liu B."/>
            <person name="Yang B."/>
            <person name="Yin L."/>
            <person name="Li B."/>
            <person name="Zhang Y."/>
            <person name="Zhang S."/>
            <person name="Jiang F."/>
            <person name="Zhang X."/>
            <person name="Ren Y."/>
            <person name="Wang B."/>
            <person name="Wang S."/>
            <person name="Lu Y."/>
            <person name="Wu K."/>
            <person name="Fan W."/>
            <person name="Wang G."/>
        </authorList>
    </citation>
    <scope>NUCLEOTIDE SEQUENCE</scope>
    <source>
        <strain evidence="3">12Hb</strain>
    </source>
</reference>
<proteinExistence type="predicted"/>
<protein>
    <submittedName>
        <fullName evidence="3">Uncharacterized protein</fullName>
    </submittedName>
</protein>
<feature type="region of interest" description="Disordered" evidence="1">
    <location>
        <begin position="34"/>
        <end position="84"/>
    </location>
</feature>
<gene>
    <name evidence="3" type="ORF">GE061_011024</name>
</gene>
<feature type="compositionally biased region" description="Pro residues" evidence="1">
    <location>
        <begin position="46"/>
        <end position="68"/>
    </location>
</feature>
<feature type="signal peptide" evidence="2">
    <location>
        <begin position="1"/>
        <end position="19"/>
    </location>
</feature>
<feature type="chain" id="PRO_5035794648" evidence="2">
    <location>
        <begin position="20"/>
        <end position="237"/>
    </location>
</feature>
<accession>A0A8S9XYY4</accession>
<evidence type="ECO:0000313" key="3">
    <source>
        <dbReference type="EMBL" id="KAF6213306.1"/>
    </source>
</evidence>
<comment type="caution">
    <text evidence="3">The sequence shown here is derived from an EMBL/GenBank/DDBJ whole genome shotgun (WGS) entry which is preliminary data.</text>
</comment>
<feature type="compositionally biased region" description="Polar residues" evidence="1">
    <location>
        <begin position="70"/>
        <end position="79"/>
    </location>
</feature>
<name>A0A8S9XYY4_APOLU</name>
<evidence type="ECO:0000313" key="4">
    <source>
        <dbReference type="Proteomes" id="UP000466442"/>
    </source>
</evidence>
<keyword evidence="4" id="KW-1185">Reference proteome</keyword>
<evidence type="ECO:0000256" key="1">
    <source>
        <dbReference type="SAM" id="MobiDB-lite"/>
    </source>
</evidence>
<organism evidence="3 4">
    <name type="scientific">Apolygus lucorum</name>
    <name type="common">Small green plant bug</name>
    <name type="synonym">Lygocoris lucorum</name>
    <dbReference type="NCBI Taxonomy" id="248454"/>
    <lineage>
        <taxon>Eukaryota</taxon>
        <taxon>Metazoa</taxon>
        <taxon>Ecdysozoa</taxon>
        <taxon>Arthropoda</taxon>
        <taxon>Hexapoda</taxon>
        <taxon>Insecta</taxon>
        <taxon>Pterygota</taxon>
        <taxon>Neoptera</taxon>
        <taxon>Paraneoptera</taxon>
        <taxon>Hemiptera</taxon>
        <taxon>Heteroptera</taxon>
        <taxon>Panheteroptera</taxon>
        <taxon>Cimicomorpha</taxon>
        <taxon>Miridae</taxon>
        <taxon>Mirini</taxon>
        <taxon>Apolygus</taxon>
    </lineage>
</organism>
<dbReference type="EMBL" id="WIXP02000003">
    <property type="protein sequence ID" value="KAF6213306.1"/>
    <property type="molecule type" value="Genomic_DNA"/>
</dbReference>
<dbReference type="AlphaFoldDB" id="A0A8S9XYY4"/>